<keyword evidence="2 5" id="KW-0560">Oxidoreductase</keyword>
<sequence>MSEVTYKEAIRRAMEDALAEDDRVFMIGEDIAAAGGAFKATEGLWERFGGERVLDTPISEQAIVGASIGAALKGRRPVAELMFADFAGVCFDQIANQLAKYRYMTGGQVTLPVTIRLANGAGAGFASQHSQTVENWFLNCPGLKIVVPGSVADAYALFRAAVRDEDPVLFFEHKGMYNAKGSLTDDAPPVEIGRAAVIRSGEHVTVVATQLMRQRAERAAQALAAEGVEVELVDPRTVLPIDFETIGASVDRTAHLVVVQESPLAGSWGATVAARVVADRFESLDAPPLLISAPDTPVPYAGGLEEAWLPSEQRIADEIRGLLAG</sequence>
<dbReference type="Gene3D" id="3.40.50.970">
    <property type="match status" value="1"/>
</dbReference>
<dbReference type="SUPFAM" id="SSF52922">
    <property type="entry name" value="TK C-terminal domain-like"/>
    <property type="match status" value="1"/>
</dbReference>
<dbReference type="SUPFAM" id="SSF52518">
    <property type="entry name" value="Thiamin diphosphate-binding fold (THDP-binding)"/>
    <property type="match status" value="1"/>
</dbReference>
<comment type="caution">
    <text evidence="5">The sequence shown here is derived from an EMBL/GenBank/DDBJ whole genome shotgun (WGS) entry which is preliminary data.</text>
</comment>
<evidence type="ECO:0000313" key="5">
    <source>
        <dbReference type="EMBL" id="MBB4660504.1"/>
    </source>
</evidence>
<comment type="cofactor">
    <cofactor evidence="1">
        <name>thiamine diphosphate</name>
        <dbReference type="ChEBI" id="CHEBI:58937"/>
    </cofactor>
</comment>
<dbReference type="NCBIfam" id="NF006667">
    <property type="entry name" value="PRK09212.1"/>
    <property type="match status" value="1"/>
</dbReference>
<dbReference type="SMART" id="SM00861">
    <property type="entry name" value="Transket_pyr"/>
    <property type="match status" value="1"/>
</dbReference>
<dbReference type="FunFam" id="3.40.50.970:FF:000001">
    <property type="entry name" value="Pyruvate dehydrogenase E1 beta subunit"/>
    <property type="match status" value="1"/>
</dbReference>
<evidence type="ECO:0000256" key="1">
    <source>
        <dbReference type="ARBA" id="ARBA00001964"/>
    </source>
</evidence>
<evidence type="ECO:0000259" key="4">
    <source>
        <dbReference type="SMART" id="SM00861"/>
    </source>
</evidence>
<dbReference type="PANTHER" id="PTHR43257">
    <property type="entry name" value="PYRUVATE DEHYDROGENASE E1 COMPONENT BETA SUBUNIT"/>
    <property type="match status" value="1"/>
</dbReference>
<dbReference type="InterPro" id="IPR029061">
    <property type="entry name" value="THDP-binding"/>
</dbReference>
<keyword evidence="3" id="KW-0786">Thiamine pyrophosphate</keyword>
<protein>
    <submittedName>
        <fullName evidence="5">Pyruvate dehydrogenase E1 component beta subunit</fullName>
        <ecNumber evidence="5">1.2.4.1</ecNumber>
    </submittedName>
</protein>
<dbReference type="Proteomes" id="UP000585272">
    <property type="component" value="Unassembled WGS sequence"/>
</dbReference>
<feature type="domain" description="Transketolase-like pyrimidine-binding" evidence="4">
    <location>
        <begin position="4"/>
        <end position="179"/>
    </location>
</feature>
<dbReference type="InterPro" id="IPR005475">
    <property type="entry name" value="Transketolase-like_Pyr-bd"/>
</dbReference>
<dbReference type="GO" id="GO:0004739">
    <property type="term" value="F:pyruvate dehydrogenase (acetyl-transferring) activity"/>
    <property type="evidence" value="ECO:0007669"/>
    <property type="project" value="UniProtKB-EC"/>
</dbReference>
<dbReference type="AlphaFoldDB" id="A0A840I8M7"/>
<accession>A0A840I8M7</accession>
<organism evidence="5 6">
    <name type="scientific">Conexibacter arvalis</name>
    <dbReference type="NCBI Taxonomy" id="912552"/>
    <lineage>
        <taxon>Bacteria</taxon>
        <taxon>Bacillati</taxon>
        <taxon>Actinomycetota</taxon>
        <taxon>Thermoleophilia</taxon>
        <taxon>Solirubrobacterales</taxon>
        <taxon>Conexibacteraceae</taxon>
        <taxon>Conexibacter</taxon>
    </lineage>
</organism>
<evidence type="ECO:0000256" key="2">
    <source>
        <dbReference type="ARBA" id="ARBA00023002"/>
    </source>
</evidence>
<dbReference type="Pfam" id="PF02779">
    <property type="entry name" value="Transket_pyr"/>
    <property type="match status" value="1"/>
</dbReference>
<dbReference type="InterPro" id="IPR033248">
    <property type="entry name" value="Transketolase_C"/>
</dbReference>
<dbReference type="InterPro" id="IPR009014">
    <property type="entry name" value="Transketo_C/PFOR_II"/>
</dbReference>
<dbReference type="RefSeq" id="WP_183337897.1">
    <property type="nucleotide sequence ID" value="NZ_JACHNU010000001.1"/>
</dbReference>
<name>A0A840I8M7_9ACTN</name>
<keyword evidence="6" id="KW-1185">Reference proteome</keyword>
<evidence type="ECO:0000313" key="6">
    <source>
        <dbReference type="Proteomes" id="UP000585272"/>
    </source>
</evidence>
<proteinExistence type="predicted"/>
<dbReference type="EMBL" id="JACHNU010000001">
    <property type="protein sequence ID" value="MBB4660504.1"/>
    <property type="molecule type" value="Genomic_DNA"/>
</dbReference>
<dbReference type="Pfam" id="PF02780">
    <property type="entry name" value="Transketolase_C"/>
    <property type="match status" value="1"/>
</dbReference>
<dbReference type="EC" id="1.2.4.1" evidence="5"/>
<dbReference type="CDD" id="cd07036">
    <property type="entry name" value="TPP_PYR_E1-PDHc-beta_like"/>
    <property type="match status" value="1"/>
</dbReference>
<keyword evidence="5" id="KW-0670">Pyruvate</keyword>
<gene>
    <name evidence="5" type="ORF">BDZ31_000077</name>
</gene>
<dbReference type="PANTHER" id="PTHR43257:SF2">
    <property type="entry name" value="PYRUVATE DEHYDROGENASE E1 COMPONENT SUBUNIT BETA"/>
    <property type="match status" value="1"/>
</dbReference>
<dbReference type="GO" id="GO:0000287">
    <property type="term" value="F:magnesium ion binding"/>
    <property type="evidence" value="ECO:0007669"/>
    <property type="project" value="UniProtKB-ARBA"/>
</dbReference>
<reference evidence="5 6" key="1">
    <citation type="submission" date="2020-08" db="EMBL/GenBank/DDBJ databases">
        <title>Genomic Encyclopedia of Archaeal and Bacterial Type Strains, Phase II (KMG-II): from individual species to whole genera.</title>
        <authorList>
            <person name="Goeker M."/>
        </authorList>
    </citation>
    <scope>NUCLEOTIDE SEQUENCE [LARGE SCALE GENOMIC DNA]</scope>
    <source>
        <strain evidence="5 6">DSM 23288</strain>
    </source>
</reference>
<evidence type="ECO:0000256" key="3">
    <source>
        <dbReference type="ARBA" id="ARBA00023052"/>
    </source>
</evidence>
<dbReference type="Gene3D" id="3.40.50.920">
    <property type="match status" value="1"/>
</dbReference>